<gene>
    <name evidence="1" type="ORF">ACFQZ6_08215</name>
</gene>
<name>A0ABW2W4B3_9ACTN</name>
<reference evidence="2" key="1">
    <citation type="journal article" date="2019" name="Int. J. Syst. Evol. Microbiol.">
        <title>The Global Catalogue of Microorganisms (GCM) 10K type strain sequencing project: providing services to taxonomists for standard genome sequencing and annotation.</title>
        <authorList>
            <consortium name="The Broad Institute Genomics Platform"/>
            <consortium name="The Broad Institute Genome Sequencing Center for Infectious Disease"/>
            <person name="Wu L."/>
            <person name="Ma J."/>
        </authorList>
    </citation>
    <scope>NUCLEOTIDE SEQUENCE [LARGE SCALE GENOMIC DNA]</scope>
    <source>
        <strain evidence="2">CGMCC 4.7400</strain>
    </source>
</reference>
<evidence type="ECO:0000313" key="1">
    <source>
        <dbReference type="EMBL" id="MFD0314216.1"/>
    </source>
</evidence>
<evidence type="ECO:0000313" key="2">
    <source>
        <dbReference type="Proteomes" id="UP001597023"/>
    </source>
</evidence>
<protein>
    <recommendedName>
        <fullName evidence="3">Antibiotic biosynthesis monooxygenase</fullName>
    </recommendedName>
</protein>
<accession>A0ABW2W4B3</accession>
<dbReference type="RefSeq" id="WP_381606150.1">
    <property type="nucleotide sequence ID" value="NZ_JBHTEB010000001.1"/>
</dbReference>
<dbReference type="Gene3D" id="3.30.70.100">
    <property type="match status" value="2"/>
</dbReference>
<dbReference type="InterPro" id="IPR011008">
    <property type="entry name" value="Dimeric_a/b-barrel"/>
</dbReference>
<comment type="caution">
    <text evidence="1">The sequence shown here is derived from an EMBL/GenBank/DDBJ whole genome shotgun (WGS) entry which is preliminary data.</text>
</comment>
<keyword evidence="2" id="KW-1185">Reference proteome</keyword>
<evidence type="ECO:0008006" key="3">
    <source>
        <dbReference type="Google" id="ProtNLM"/>
    </source>
</evidence>
<dbReference type="SUPFAM" id="SSF54909">
    <property type="entry name" value="Dimeric alpha+beta barrel"/>
    <property type="match status" value="1"/>
</dbReference>
<sequence>MTRRTDTHPDLTRPDVGAPLFSTWRVDTPDRQRATVDAIARTWQRRPWPTADLLSYHVYTGTDGATLLHHSQWTGEHAYEAFAKTRRQERVDEIDTAVPGIQRLGLGRYRHHRSHTRAAGDDRVPGLVVTVRIDFEPHAAERREDFADTVLAALADDPDGHRGLISAHFHLSADGTHVLNYAEWESGRAYDESLAAPSTPTWERVRTYPGVRGFTGSRYAHALGLVPE</sequence>
<dbReference type="Proteomes" id="UP001597023">
    <property type="component" value="Unassembled WGS sequence"/>
</dbReference>
<proteinExistence type="predicted"/>
<dbReference type="EMBL" id="JBHTEB010000001">
    <property type="protein sequence ID" value="MFD0314216.1"/>
    <property type="molecule type" value="Genomic_DNA"/>
</dbReference>
<organism evidence="1 2">
    <name type="scientific">Streptomyces flavalbus</name>
    <dbReference type="NCBI Taxonomy" id="2665155"/>
    <lineage>
        <taxon>Bacteria</taxon>
        <taxon>Bacillati</taxon>
        <taxon>Actinomycetota</taxon>
        <taxon>Actinomycetes</taxon>
        <taxon>Kitasatosporales</taxon>
        <taxon>Streptomycetaceae</taxon>
        <taxon>Streptomyces</taxon>
    </lineage>
</organism>